<gene>
    <name evidence="2" type="ORF">B0H63DRAFT_533794</name>
</gene>
<name>A0AAE0P8B5_9PEZI</name>
<reference evidence="2" key="1">
    <citation type="journal article" date="2023" name="Mol. Phylogenet. Evol.">
        <title>Genome-scale phylogeny and comparative genomics of the fungal order Sordariales.</title>
        <authorList>
            <person name="Hensen N."/>
            <person name="Bonometti L."/>
            <person name="Westerberg I."/>
            <person name="Brannstrom I.O."/>
            <person name="Guillou S."/>
            <person name="Cros-Aarteil S."/>
            <person name="Calhoun S."/>
            <person name="Haridas S."/>
            <person name="Kuo A."/>
            <person name="Mondo S."/>
            <person name="Pangilinan J."/>
            <person name="Riley R."/>
            <person name="LaButti K."/>
            <person name="Andreopoulos B."/>
            <person name="Lipzen A."/>
            <person name="Chen C."/>
            <person name="Yan M."/>
            <person name="Daum C."/>
            <person name="Ng V."/>
            <person name="Clum A."/>
            <person name="Steindorff A."/>
            <person name="Ohm R.A."/>
            <person name="Martin F."/>
            <person name="Silar P."/>
            <person name="Natvig D.O."/>
            <person name="Lalanne C."/>
            <person name="Gautier V."/>
            <person name="Ament-Velasquez S.L."/>
            <person name="Kruys A."/>
            <person name="Hutchinson M.I."/>
            <person name="Powell A.J."/>
            <person name="Barry K."/>
            <person name="Miller A.N."/>
            <person name="Grigoriev I.V."/>
            <person name="Debuchy R."/>
            <person name="Gladieux P."/>
            <person name="Hiltunen Thoren M."/>
            <person name="Johannesson H."/>
        </authorList>
    </citation>
    <scope>NUCLEOTIDE SEQUENCE</scope>
    <source>
        <strain evidence="2">CBS 232.78</strain>
    </source>
</reference>
<dbReference type="AlphaFoldDB" id="A0AAE0P8B5"/>
<organism evidence="2 3">
    <name type="scientific">Podospora didyma</name>
    <dbReference type="NCBI Taxonomy" id="330526"/>
    <lineage>
        <taxon>Eukaryota</taxon>
        <taxon>Fungi</taxon>
        <taxon>Dikarya</taxon>
        <taxon>Ascomycota</taxon>
        <taxon>Pezizomycotina</taxon>
        <taxon>Sordariomycetes</taxon>
        <taxon>Sordariomycetidae</taxon>
        <taxon>Sordariales</taxon>
        <taxon>Podosporaceae</taxon>
        <taxon>Podospora</taxon>
    </lineage>
</organism>
<proteinExistence type="predicted"/>
<evidence type="ECO:0008006" key="4">
    <source>
        <dbReference type="Google" id="ProtNLM"/>
    </source>
</evidence>
<reference evidence="2" key="2">
    <citation type="submission" date="2023-06" db="EMBL/GenBank/DDBJ databases">
        <authorList>
            <consortium name="Lawrence Berkeley National Laboratory"/>
            <person name="Haridas S."/>
            <person name="Hensen N."/>
            <person name="Bonometti L."/>
            <person name="Westerberg I."/>
            <person name="Brannstrom I.O."/>
            <person name="Guillou S."/>
            <person name="Cros-Aarteil S."/>
            <person name="Calhoun S."/>
            <person name="Kuo A."/>
            <person name="Mondo S."/>
            <person name="Pangilinan J."/>
            <person name="Riley R."/>
            <person name="LaButti K."/>
            <person name="Andreopoulos B."/>
            <person name="Lipzen A."/>
            <person name="Chen C."/>
            <person name="Yanf M."/>
            <person name="Daum C."/>
            <person name="Ng V."/>
            <person name="Clum A."/>
            <person name="Steindorff A."/>
            <person name="Ohm R."/>
            <person name="Martin F."/>
            <person name="Silar P."/>
            <person name="Natvig D."/>
            <person name="Lalanne C."/>
            <person name="Gautier V."/>
            <person name="Ament-velasquez S.L."/>
            <person name="Kruys A."/>
            <person name="Hutchinson M.I."/>
            <person name="Powell A.J."/>
            <person name="Barry K."/>
            <person name="Miller A.N."/>
            <person name="Grigoriev I.V."/>
            <person name="Debuchy R."/>
            <person name="Gladieux P."/>
            <person name="Thoren M.H."/>
            <person name="Johannesson H."/>
        </authorList>
    </citation>
    <scope>NUCLEOTIDE SEQUENCE</scope>
    <source>
        <strain evidence="2">CBS 232.78</strain>
    </source>
</reference>
<dbReference type="PANTHER" id="PTHR35605:SF1">
    <property type="entry name" value="ECP2 EFFECTOR PROTEIN DOMAIN-CONTAINING PROTEIN-RELATED"/>
    <property type="match status" value="1"/>
</dbReference>
<feature type="signal peptide" evidence="1">
    <location>
        <begin position="1"/>
        <end position="21"/>
    </location>
</feature>
<evidence type="ECO:0000313" key="3">
    <source>
        <dbReference type="Proteomes" id="UP001285441"/>
    </source>
</evidence>
<comment type="caution">
    <text evidence="2">The sequence shown here is derived from an EMBL/GenBank/DDBJ whole genome shotgun (WGS) entry which is preliminary data.</text>
</comment>
<dbReference type="EMBL" id="JAULSW010000001">
    <property type="protein sequence ID" value="KAK3395172.1"/>
    <property type="molecule type" value="Genomic_DNA"/>
</dbReference>
<accession>A0AAE0P8B5</accession>
<dbReference type="Proteomes" id="UP001285441">
    <property type="component" value="Unassembled WGS sequence"/>
</dbReference>
<keyword evidence="1" id="KW-0732">Signal</keyword>
<keyword evidence="3" id="KW-1185">Reference proteome</keyword>
<evidence type="ECO:0000313" key="2">
    <source>
        <dbReference type="EMBL" id="KAK3395172.1"/>
    </source>
</evidence>
<evidence type="ECO:0000256" key="1">
    <source>
        <dbReference type="SAM" id="SignalP"/>
    </source>
</evidence>
<dbReference type="PANTHER" id="PTHR35605">
    <property type="entry name" value="ECP2 EFFECTOR PROTEIN DOMAIN-CONTAINING PROTEIN-RELATED"/>
    <property type="match status" value="1"/>
</dbReference>
<feature type="chain" id="PRO_5041972288" description="Avirulence Effector AvrLm4-7 domain-containing protein" evidence="1">
    <location>
        <begin position="22"/>
        <end position="160"/>
    </location>
</feature>
<protein>
    <recommendedName>
        <fullName evidence="4">Avirulence Effector AvrLm4-7 domain-containing protein</fullName>
    </recommendedName>
</protein>
<sequence>MRSSTLIFVASTLAQAAFSLAINPDYELPKLPALAPAPALTNPRSALSRRATVKFCNNFGRANVNRIREGTEYLRRLGGAPSLGPSLAKCSRVSCSYNAAIYWCNHNKVTKTVSWVDIAQSSYHITEVCPQYPSGFGWNVVSELEFKTSNWNTIVREDDC</sequence>